<dbReference type="PANTHER" id="PTHR48100:SF44">
    <property type="entry name" value="PHOSPHATASE C1620.13-RELATED"/>
    <property type="match status" value="1"/>
</dbReference>
<evidence type="ECO:0008006" key="5">
    <source>
        <dbReference type="Google" id="ProtNLM"/>
    </source>
</evidence>
<evidence type="ECO:0000256" key="1">
    <source>
        <dbReference type="ARBA" id="ARBA00038362"/>
    </source>
</evidence>
<evidence type="ECO:0000256" key="3">
    <source>
        <dbReference type="PIRSR" id="PIRSR613078-2"/>
    </source>
</evidence>
<dbReference type="Pfam" id="PF00300">
    <property type="entry name" value="His_Phos_1"/>
    <property type="match status" value="1"/>
</dbReference>
<organism evidence="4">
    <name type="scientific">Araucaria cunninghamii</name>
    <name type="common">Hoop pine</name>
    <name type="synonym">Moreton Bay pine</name>
    <dbReference type="NCBI Taxonomy" id="56994"/>
    <lineage>
        <taxon>Eukaryota</taxon>
        <taxon>Viridiplantae</taxon>
        <taxon>Streptophyta</taxon>
        <taxon>Embryophyta</taxon>
        <taxon>Tracheophyta</taxon>
        <taxon>Spermatophyta</taxon>
        <taxon>Pinopsida</taxon>
        <taxon>Pinidae</taxon>
        <taxon>Conifers II</taxon>
        <taxon>Araucariales</taxon>
        <taxon>Araucariaceae</taxon>
        <taxon>Araucaria</taxon>
    </lineage>
</organism>
<dbReference type="AlphaFoldDB" id="A0A0D6R355"/>
<evidence type="ECO:0000256" key="2">
    <source>
        <dbReference type="PIRSR" id="PIRSR613078-1"/>
    </source>
</evidence>
<proteinExistence type="inferred from homology"/>
<dbReference type="GO" id="GO:0016791">
    <property type="term" value="F:phosphatase activity"/>
    <property type="evidence" value="ECO:0007669"/>
    <property type="project" value="TreeGrafter"/>
</dbReference>
<feature type="active site" description="Tele-phosphohistidine intermediate" evidence="2">
    <location>
        <position position="26"/>
    </location>
</feature>
<comment type="similarity">
    <text evidence="1">Belongs to the phosphoglycerate mutase family.</text>
</comment>
<sequence length="234" mass="25649">MDSNYPDENALKVERSGITEVILVRHGETSWNSDGILQGQLESELNELGWRQAEAVAERLAKESSISALYSSDLKRALDTATIISQKCGLQVIPNSAWRERHLGKLQGLSRREAPFLDPVAFQAFTSHKKWNNPIPGGGESCDQFYDRSTSALEEIANKHRGERVLVVTHGGVFRMLWEFVGGKSSPGKILNTAVSVIRKDENGSWSVHSWGDTSHLNGVGILKSGFGGDSESG</sequence>
<dbReference type="Gene3D" id="3.40.50.1240">
    <property type="entry name" value="Phosphoglycerate mutase-like"/>
    <property type="match status" value="1"/>
</dbReference>
<dbReference type="InterPro" id="IPR029033">
    <property type="entry name" value="His_PPase_superfam"/>
</dbReference>
<dbReference type="GO" id="GO:0005829">
    <property type="term" value="C:cytosol"/>
    <property type="evidence" value="ECO:0007669"/>
    <property type="project" value="TreeGrafter"/>
</dbReference>
<dbReference type="CDD" id="cd07067">
    <property type="entry name" value="HP_PGM_like"/>
    <property type="match status" value="1"/>
</dbReference>
<evidence type="ECO:0000313" key="4">
    <source>
        <dbReference type="EMBL" id="JAG97239.1"/>
    </source>
</evidence>
<dbReference type="InterPro" id="IPR050275">
    <property type="entry name" value="PGM_Phosphatase"/>
</dbReference>
<feature type="binding site" evidence="3">
    <location>
        <position position="76"/>
    </location>
    <ligand>
        <name>substrate</name>
    </ligand>
</feature>
<feature type="active site" description="Proton donor/acceptor" evidence="2">
    <location>
        <position position="100"/>
    </location>
</feature>
<dbReference type="InterPro" id="IPR013078">
    <property type="entry name" value="His_Pase_superF_clade-1"/>
</dbReference>
<name>A0A0D6R355_ARACU</name>
<dbReference type="SUPFAM" id="SSF53254">
    <property type="entry name" value="Phosphoglycerate mutase-like"/>
    <property type="match status" value="1"/>
</dbReference>
<feature type="binding site" evidence="3">
    <location>
        <begin position="25"/>
        <end position="32"/>
    </location>
    <ligand>
        <name>substrate</name>
    </ligand>
</feature>
<dbReference type="InterPro" id="IPR001345">
    <property type="entry name" value="PG/BPGM_mutase_AS"/>
</dbReference>
<accession>A0A0D6R355</accession>
<protein>
    <recommendedName>
        <fullName evidence="5">Histidine phosphatase family protein</fullName>
    </recommendedName>
</protein>
<dbReference type="SMART" id="SM00855">
    <property type="entry name" value="PGAM"/>
    <property type="match status" value="1"/>
</dbReference>
<dbReference type="PROSITE" id="PS00175">
    <property type="entry name" value="PG_MUTASE"/>
    <property type="match status" value="1"/>
</dbReference>
<dbReference type="EMBL" id="GCKF01034387">
    <property type="protein sequence ID" value="JAG97239.1"/>
    <property type="molecule type" value="Transcribed_RNA"/>
</dbReference>
<reference evidence="4" key="1">
    <citation type="submission" date="2015-03" db="EMBL/GenBank/DDBJ databases">
        <title>A transcriptome of Araucaria cunninghamii, an australian fine timber species.</title>
        <authorList>
            <person name="Jing Yi C.J.Y."/>
            <person name="Yin San L.Y.S."/>
            <person name="Abdul Karim S.S."/>
            <person name="Wan Azmi N.N."/>
            <person name="Hercus R.R."/>
            <person name="Croft L.L."/>
        </authorList>
    </citation>
    <scope>NUCLEOTIDE SEQUENCE</scope>
    <source>
        <strain evidence="4">MI0301</strain>
        <tissue evidence="4">Leaf</tissue>
    </source>
</reference>
<dbReference type="PANTHER" id="PTHR48100">
    <property type="entry name" value="BROAD-SPECIFICITY PHOSPHATASE YOR283W-RELATED"/>
    <property type="match status" value="1"/>
</dbReference>